<dbReference type="InterPro" id="IPR010970">
    <property type="entry name" value="Cys_dSase_SufS"/>
</dbReference>
<evidence type="ECO:0000256" key="4">
    <source>
        <dbReference type="ARBA" id="ARBA00022898"/>
    </source>
</evidence>
<dbReference type="InterPro" id="IPR015424">
    <property type="entry name" value="PyrdxlP-dep_Trfase"/>
</dbReference>
<feature type="domain" description="Aminotransferase class V" evidence="7">
    <location>
        <begin position="65"/>
        <end position="438"/>
    </location>
</feature>
<sequence length="455" mass="48965">MDTIRGAAGPPSCSWTPPSQSSSRSWRRRAASVVEAPSSSVSGLGAAIRKDVPILEQSINGRPLVYLDNAATSQKPLAVIQAMDDYYRHYNSNVHRGVHTLSAKATTAYEEARGKVARFVGAASDREIVFTRNASEAINLVAMTWGMDNLKPGDEIILSVAEHHSNLVPWQLVAQKTGAVLKHVRLTDSQELDMQHLRELVAPSTKLISLVHVSNMLGAVLDVEAVVDAARSVGAKVLLDACQSVPHMAIDVRALGVDWIVASGHKAMAPTGIGFLWGRYELLETMPPWMGGGEMIQDVFLDHSTYAAPPARFEAGTPSIAEAIGLGAACDYLAGIGMEQVHAYEQEIGGYLYERLAALDKVTIYGPPPSAKRGRASLASFNVGGLHATDVSTLLDTAGVAVRSGHHCTQPLHRHLGIPASARASCYIYNTFQEVDLFIDALKETIDFFGEMGME</sequence>
<comment type="catalytic activity">
    <reaction evidence="5">
        <text>(sulfur carrier)-H + L-cysteine = (sulfur carrier)-SH + L-alanine</text>
        <dbReference type="Rhea" id="RHEA:43892"/>
        <dbReference type="Rhea" id="RHEA-COMP:14737"/>
        <dbReference type="Rhea" id="RHEA-COMP:14739"/>
        <dbReference type="ChEBI" id="CHEBI:29917"/>
        <dbReference type="ChEBI" id="CHEBI:35235"/>
        <dbReference type="ChEBI" id="CHEBI:57972"/>
        <dbReference type="ChEBI" id="CHEBI:64428"/>
        <dbReference type="EC" id="2.8.1.7"/>
    </reaction>
</comment>
<dbReference type="PANTHER" id="PTHR43586:SF8">
    <property type="entry name" value="CYSTEINE DESULFURASE 1, CHLOROPLASTIC"/>
    <property type="match status" value="1"/>
</dbReference>
<dbReference type="InterPro" id="IPR000192">
    <property type="entry name" value="Aminotrans_V_dom"/>
</dbReference>
<evidence type="ECO:0000256" key="6">
    <source>
        <dbReference type="SAM" id="MobiDB-lite"/>
    </source>
</evidence>
<dbReference type="Pfam" id="PF00266">
    <property type="entry name" value="Aminotran_5"/>
    <property type="match status" value="1"/>
</dbReference>
<keyword evidence="4" id="KW-0663">Pyridoxal phosphate</keyword>
<accession>A0ABY8TSU8</accession>
<dbReference type="Gene3D" id="3.90.1150.10">
    <property type="entry name" value="Aspartate Aminotransferase, domain 1"/>
    <property type="match status" value="1"/>
</dbReference>
<proteinExistence type="predicted"/>
<evidence type="ECO:0000259" key="7">
    <source>
        <dbReference type="Pfam" id="PF00266"/>
    </source>
</evidence>
<dbReference type="Gene3D" id="3.40.640.10">
    <property type="entry name" value="Type I PLP-dependent aspartate aminotransferase-like (Major domain)"/>
    <property type="match status" value="1"/>
</dbReference>
<comment type="cofactor">
    <cofactor evidence="1">
        <name>pyridoxal 5'-phosphate</name>
        <dbReference type="ChEBI" id="CHEBI:597326"/>
    </cofactor>
</comment>
<evidence type="ECO:0000256" key="3">
    <source>
        <dbReference type="ARBA" id="ARBA00022679"/>
    </source>
</evidence>
<organism evidence="8 9">
    <name type="scientific">Tetradesmus obliquus</name>
    <name type="common">Green alga</name>
    <name type="synonym">Acutodesmus obliquus</name>
    <dbReference type="NCBI Taxonomy" id="3088"/>
    <lineage>
        <taxon>Eukaryota</taxon>
        <taxon>Viridiplantae</taxon>
        <taxon>Chlorophyta</taxon>
        <taxon>core chlorophytes</taxon>
        <taxon>Chlorophyceae</taxon>
        <taxon>CS clade</taxon>
        <taxon>Sphaeropleales</taxon>
        <taxon>Scenedesmaceae</taxon>
        <taxon>Tetradesmus</taxon>
    </lineage>
</organism>
<dbReference type="InterPro" id="IPR015421">
    <property type="entry name" value="PyrdxlP-dep_Trfase_major"/>
</dbReference>
<dbReference type="Proteomes" id="UP001244341">
    <property type="component" value="Chromosome 3b"/>
</dbReference>
<name>A0ABY8TSU8_TETOB</name>
<feature type="region of interest" description="Disordered" evidence="6">
    <location>
        <begin position="1"/>
        <end position="28"/>
    </location>
</feature>
<reference evidence="8 9" key="1">
    <citation type="submission" date="2023-05" db="EMBL/GenBank/DDBJ databases">
        <title>A 100% complete, gapless, phased diploid assembly of the Scenedesmus obliquus UTEX 3031 genome.</title>
        <authorList>
            <person name="Biondi T.C."/>
            <person name="Hanschen E.R."/>
            <person name="Kwon T."/>
            <person name="Eng W."/>
            <person name="Kruse C.P.S."/>
            <person name="Koehler S.I."/>
            <person name="Kunde Y."/>
            <person name="Gleasner C.D."/>
            <person name="You Mak K.T."/>
            <person name="Polle J."/>
            <person name="Hovde B.T."/>
            <person name="Starkenburg S.R."/>
        </authorList>
    </citation>
    <scope>NUCLEOTIDE SEQUENCE [LARGE SCALE GENOMIC DNA]</scope>
    <source>
        <strain evidence="8 9">DOE0152z</strain>
    </source>
</reference>
<evidence type="ECO:0000256" key="5">
    <source>
        <dbReference type="ARBA" id="ARBA00050776"/>
    </source>
</evidence>
<dbReference type="InterPro" id="IPR015422">
    <property type="entry name" value="PyrdxlP-dep_Trfase_small"/>
</dbReference>
<evidence type="ECO:0000256" key="1">
    <source>
        <dbReference type="ARBA" id="ARBA00001933"/>
    </source>
</evidence>
<gene>
    <name evidence="8" type="ORF">OEZ85_012142</name>
</gene>
<dbReference type="NCBIfam" id="TIGR01979">
    <property type="entry name" value="sufS"/>
    <property type="match status" value="1"/>
</dbReference>
<evidence type="ECO:0000256" key="2">
    <source>
        <dbReference type="ARBA" id="ARBA00012239"/>
    </source>
</evidence>
<keyword evidence="3" id="KW-0808">Transferase</keyword>
<protein>
    <recommendedName>
        <fullName evidence="2">cysteine desulfurase</fullName>
        <ecNumber evidence="2">2.8.1.7</ecNumber>
    </recommendedName>
</protein>
<evidence type="ECO:0000313" key="9">
    <source>
        <dbReference type="Proteomes" id="UP001244341"/>
    </source>
</evidence>
<dbReference type="PANTHER" id="PTHR43586">
    <property type="entry name" value="CYSTEINE DESULFURASE"/>
    <property type="match status" value="1"/>
</dbReference>
<dbReference type="SUPFAM" id="SSF53383">
    <property type="entry name" value="PLP-dependent transferases"/>
    <property type="match status" value="1"/>
</dbReference>
<keyword evidence="9" id="KW-1185">Reference proteome</keyword>
<evidence type="ECO:0000313" key="8">
    <source>
        <dbReference type="EMBL" id="WIA12065.1"/>
    </source>
</evidence>
<dbReference type="EMBL" id="CP126210">
    <property type="protein sequence ID" value="WIA12065.1"/>
    <property type="molecule type" value="Genomic_DNA"/>
</dbReference>
<feature type="compositionally biased region" description="Low complexity" evidence="6">
    <location>
        <begin position="10"/>
        <end position="24"/>
    </location>
</feature>
<dbReference type="EC" id="2.8.1.7" evidence="2"/>
<dbReference type="CDD" id="cd06453">
    <property type="entry name" value="SufS_like"/>
    <property type="match status" value="1"/>
</dbReference>